<name>A0A392PV83_9FABA</name>
<sequence>KQATSPADLVGKLVEFGFSTTDTRTFAEEIFSRVPRRSSGLNQYQKQEREAAMLARKQGTYTILKDDDNIDDDHTVGGDDKSSITTASTSRKPDSHKKRFRKKTEVQDDQDDEAKCS</sequence>
<organism evidence="2 3">
    <name type="scientific">Trifolium medium</name>
    <dbReference type="NCBI Taxonomy" id="97028"/>
    <lineage>
        <taxon>Eukaryota</taxon>
        <taxon>Viridiplantae</taxon>
        <taxon>Streptophyta</taxon>
        <taxon>Embryophyta</taxon>
        <taxon>Tracheophyta</taxon>
        <taxon>Spermatophyta</taxon>
        <taxon>Magnoliopsida</taxon>
        <taxon>eudicotyledons</taxon>
        <taxon>Gunneridae</taxon>
        <taxon>Pentapetalae</taxon>
        <taxon>rosids</taxon>
        <taxon>fabids</taxon>
        <taxon>Fabales</taxon>
        <taxon>Fabaceae</taxon>
        <taxon>Papilionoideae</taxon>
        <taxon>50 kb inversion clade</taxon>
        <taxon>NPAAA clade</taxon>
        <taxon>Hologalegina</taxon>
        <taxon>IRL clade</taxon>
        <taxon>Trifolieae</taxon>
        <taxon>Trifolium</taxon>
    </lineage>
</organism>
<feature type="non-terminal residue" evidence="2">
    <location>
        <position position="1"/>
    </location>
</feature>
<feature type="compositionally biased region" description="Basic and acidic residues" evidence="1">
    <location>
        <begin position="65"/>
        <end position="82"/>
    </location>
</feature>
<evidence type="ECO:0000256" key="1">
    <source>
        <dbReference type="SAM" id="MobiDB-lite"/>
    </source>
</evidence>
<evidence type="ECO:0000313" key="2">
    <source>
        <dbReference type="EMBL" id="MCI14835.1"/>
    </source>
</evidence>
<keyword evidence="2" id="KW-0067">ATP-binding</keyword>
<evidence type="ECO:0000313" key="3">
    <source>
        <dbReference type="Proteomes" id="UP000265520"/>
    </source>
</evidence>
<keyword evidence="2" id="KW-0378">Hydrolase</keyword>
<feature type="region of interest" description="Disordered" evidence="1">
    <location>
        <begin position="65"/>
        <end position="117"/>
    </location>
</feature>
<keyword evidence="3" id="KW-1185">Reference proteome</keyword>
<dbReference type="AlphaFoldDB" id="A0A392PV83"/>
<feature type="compositionally biased region" description="Acidic residues" evidence="1">
    <location>
        <begin position="107"/>
        <end position="117"/>
    </location>
</feature>
<keyword evidence="2" id="KW-0347">Helicase</keyword>
<dbReference type="Proteomes" id="UP000265520">
    <property type="component" value="Unassembled WGS sequence"/>
</dbReference>
<proteinExistence type="predicted"/>
<comment type="caution">
    <text evidence="2">The sequence shown here is derived from an EMBL/GenBank/DDBJ whole genome shotgun (WGS) entry which is preliminary data.</text>
</comment>
<dbReference type="GO" id="GO:0004386">
    <property type="term" value="F:helicase activity"/>
    <property type="evidence" value="ECO:0007669"/>
    <property type="project" value="UniProtKB-KW"/>
</dbReference>
<dbReference type="EMBL" id="LXQA010093970">
    <property type="protein sequence ID" value="MCI14835.1"/>
    <property type="molecule type" value="Genomic_DNA"/>
</dbReference>
<keyword evidence="2" id="KW-0547">Nucleotide-binding</keyword>
<accession>A0A392PV83</accession>
<protein>
    <submittedName>
        <fullName evidence="2">Pre-mRNA-splicing factor ATP-dependent RNA helicase DHX16-like</fullName>
    </submittedName>
</protein>
<reference evidence="2 3" key="1">
    <citation type="journal article" date="2018" name="Front. Plant Sci.">
        <title>Red Clover (Trifolium pratense) and Zigzag Clover (T. medium) - A Picture of Genomic Similarities and Differences.</title>
        <authorList>
            <person name="Dluhosova J."/>
            <person name="Istvanek J."/>
            <person name="Nedelnik J."/>
            <person name="Repkova J."/>
        </authorList>
    </citation>
    <scope>NUCLEOTIDE SEQUENCE [LARGE SCALE GENOMIC DNA]</scope>
    <source>
        <strain evidence="3">cv. 10/8</strain>
        <tissue evidence="2">Leaf</tissue>
    </source>
</reference>